<dbReference type="Pfam" id="PF01098">
    <property type="entry name" value="FTSW_RODA_SPOVE"/>
    <property type="match status" value="1"/>
</dbReference>
<dbReference type="NCBIfam" id="NF038403">
    <property type="entry name" value="perm_prefix_1"/>
    <property type="match status" value="1"/>
</dbReference>
<feature type="transmembrane region" description="Helical" evidence="6">
    <location>
        <begin position="170"/>
        <end position="198"/>
    </location>
</feature>
<dbReference type="InterPro" id="IPR047928">
    <property type="entry name" value="Perm_prefix_1"/>
</dbReference>
<proteinExistence type="predicted"/>
<dbReference type="GO" id="GO:0008360">
    <property type="term" value="P:regulation of cell shape"/>
    <property type="evidence" value="ECO:0007669"/>
    <property type="project" value="UniProtKB-KW"/>
</dbReference>
<dbReference type="EMBL" id="LITU01000065">
    <property type="protein sequence ID" value="KOY15081.1"/>
    <property type="molecule type" value="Genomic_DNA"/>
</dbReference>
<feature type="transmembrane region" description="Helical" evidence="6">
    <location>
        <begin position="210"/>
        <end position="227"/>
    </location>
</feature>
<evidence type="ECO:0000256" key="3">
    <source>
        <dbReference type="ARBA" id="ARBA00022960"/>
    </source>
</evidence>
<comment type="caution">
    <text evidence="7">The sequence shown here is derived from an EMBL/GenBank/DDBJ whole genome shotgun (WGS) entry which is preliminary data.</text>
</comment>
<dbReference type="PATRIC" id="fig|1705561.3.peg.3648"/>
<evidence type="ECO:0008006" key="9">
    <source>
        <dbReference type="Google" id="ProtNLM"/>
    </source>
</evidence>
<dbReference type="PANTHER" id="PTHR30474:SF1">
    <property type="entry name" value="PEPTIDOGLYCAN GLYCOSYLTRANSFERASE MRDB"/>
    <property type="match status" value="1"/>
</dbReference>
<evidence type="ECO:0000256" key="2">
    <source>
        <dbReference type="ARBA" id="ARBA00022692"/>
    </source>
</evidence>
<dbReference type="PANTHER" id="PTHR30474">
    <property type="entry name" value="CELL CYCLE PROTEIN"/>
    <property type="match status" value="1"/>
</dbReference>
<accession>A0A0N0C400</accession>
<dbReference type="RefSeq" id="WP_053782063.1">
    <property type="nucleotide sequence ID" value="NZ_LITU01000065.1"/>
</dbReference>
<name>A0A0N0C400_9BACL</name>
<keyword evidence="4 6" id="KW-1133">Transmembrane helix</keyword>
<keyword evidence="5 6" id="KW-0472">Membrane</keyword>
<feature type="transmembrane region" description="Helical" evidence="6">
    <location>
        <begin position="337"/>
        <end position="356"/>
    </location>
</feature>
<evidence type="ECO:0000256" key="6">
    <source>
        <dbReference type="SAM" id="Phobius"/>
    </source>
</evidence>
<dbReference type="GO" id="GO:0005886">
    <property type="term" value="C:plasma membrane"/>
    <property type="evidence" value="ECO:0007669"/>
    <property type="project" value="TreeGrafter"/>
</dbReference>
<evidence type="ECO:0000256" key="5">
    <source>
        <dbReference type="ARBA" id="ARBA00023136"/>
    </source>
</evidence>
<keyword evidence="2 6" id="KW-0812">Transmembrane</keyword>
<sequence>MTDRHEKVKHYLDQMCSQVKAREVHTDLRDELGNHMEEMMLDKQQEGLSQEEAVVYAIEQMGDPAVVGKSMHRLHRYRMHWGLLVGLLGLATVSLLLMWIFTTNVTVKIYQELYSNHVIYTVMGFIFMLFFIYFDYRKFKEAAWWIYILLNAMLWINPVLSSTYNGINRFWVLPFGFVLDVTTVSMWVVPLAIGTIMLDKLRSNCNMQSILAYIAMVALPVVLLFQISDWVRMFLFGSMSIILFGWLTRKWLYTVVGAVITGCVFVFLLFFADQYGRLERLSVVLNLQADPYGDGYTNNSIIEVIRSAGWWGNGIDTTFDMFKTGYKDYPGVLLIDVFGWSAGILLLVGIIWFVASMVKILPRIRDDFGRMIIVSITAMFAMQIIYSLALTTGKAPILSICFPFIGYGNHLIFDYAMLGLLLGVYRRKDTISTKNEKMRRRWTLIQ</sequence>
<organism evidence="7 8">
    <name type="scientific">Paenibacillus xylanivorans</name>
    <dbReference type="NCBI Taxonomy" id="1705561"/>
    <lineage>
        <taxon>Bacteria</taxon>
        <taxon>Bacillati</taxon>
        <taxon>Bacillota</taxon>
        <taxon>Bacilli</taxon>
        <taxon>Bacillales</taxon>
        <taxon>Paenibacillaceae</taxon>
        <taxon>Paenibacillus</taxon>
    </lineage>
</organism>
<dbReference type="Proteomes" id="UP000037688">
    <property type="component" value="Unassembled WGS sequence"/>
</dbReference>
<dbReference type="GO" id="GO:0015648">
    <property type="term" value="F:lipid-linked peptidoglycan transporter activity"/>
    <property type="evidence" value="ECO:0007669"/>
    <property type="project" value="TreeGrafter"/>
</dbReference>
<feature type="transmembrane region" description="Helical" evidence="6">
    <location>
        <begin position="395"/>
        <end position="425"/>
    </location>
</feature>
<keyword evidence="3" id="KW-0133">Cell shape</keyword>
<feature type="transmembrane region" description="Helical" evidence="6">
    <location>
        <begin position="113"/>
        <end position="132"/>
    </location>
</feature>
<evidence type="ECO:0000313" key="7">
    <source>
        <dbReference type="EMBL" id="KOY15081.1"/>
    </source>
</evidence>
<dbReference type="InterPro" id="IPR001182">
    <property type="entry name" value="FtsW/RodA"/>
</dbReference>
<dbReference type="AlphaFoldDB" id="A0A0N0C400"/>
<protein>
    <recommendedName>
        <fullName evidence="9">Cell division protein FtsW</fullName>
    </recommendedName>
</protein>
<comment type="subcellular location">
    <subcellularLocation>
        <location evidence="1">Membrane</location>
        <topology evidence="1">Multi-pass membrane protein</topology>
    </subcellularLocation>
</comment>
<feature type="transmembrane region" description="Helical" evidence="6">
    <location>
        <begin position="144"/>
        <end position="164"/>
    </location>
</feature>
<dbReference type="OrthoDB" id="2192428at2"/>
<evidence type="ECO:0000256" key="1">
    <source>
        <dbReference type="ARBA" id="ARBA00004141"/>
    </source>
</evidence>
<reference evidence="7 8" key="1">
    <citation type="submission" date="2015-08" db="EMBL/GenBank/DDBJ databases">
        <title>Draft genome sequence of cellulolytic and xylanolytic Paenibacillus sp. A59, isolated from a decaying forest soil from Patagonia, Argentina.</title>
        <authorList>
            <person name="Ghio S."/>
            <person name="Caceres A.M."/>
            <person name="Talia P."/>
            <person name="Grasso D."/>
            <person name="Campos E."/>
        </authorList>
    </citation>
    <scope>NUCLEOTIDE SEQUENCE [LARGE SCALE GENOMIC DNA]</scope>
    <source>
        <strain evidence="7 8">A59</strain>
    </source>
</reference>
<gene>
    <name evidence="7" type="ORF">AMS66_17715</name>
</gene>
<feature type="transmembrane region" description="Helical" evidence="6">
    <location>
        <begin position="81"/>
        <end position="101"/>
    </location>
</feature>
<dbReference type="GO" id="GO:0032153">
    <property type="term" value="C:cell division site"/>
    <property type="evidence" value="ECO:0007669"/>
    <property type="project" value="TreeGrafter"/>
</dbReference>
<feature type="transmembrane region" description="Helical" evidence="6">
    <location>
        <begin position="255"/>
        <end position="272"/>
    </location>
</feature>
<keyword evidence="8" id="KW-1185">Reference proteome</keyword>
<evidence type="ECO:0000256" key="4">
    <source>
        <dbReference type="ARBA" id="ARBA00022989"/>
    </source>
</evidence>
<dbReference type="GO" id="GO:0051301">
    <property type="term" value="P:cell division"/>
    <property type="evidence" value="ECO:0007669"/>
    <property type="project" value="InterPro"/>
</dbReference>
<feature type="transmembrane region" description="Helical" evidence="6">
    <location>
        <begin position="233"/>
        <end position="248"/>
    </location>
</feature>
<feature type="transmembrane region" description="Helical" evidence="6">
    <location>
        <begin position="368"/>
        <end position="389"/>
    </location>
</feature>
<evidence type="ECO:0000313" key="8">
    <source>
        <dbReference type="Proteomes" id="UP000037688"/>
    </source>
</evidence>